<accession>A0A0R3WTQ7</accession>
<evidence type="ECO:0000313" key="3">
    <source>
        <dbReference type="WBParaSite" id="TTAC_0000414701-mRNA-1"/>
    </source>
</evidence>
<dbReference type="OrthoDB" id="10060331at2759"/>
<evidence type="ECO:0000313" key="1">
    <source>
        <dbReference type="EMBL" id="VDM24250.1"/>
    </source>
</evidence>
<protein>
    <submittedName>
        <fullName evidence="1 3">Uncharacterized protein</fullName>
    </submittedName>
</protein>
<keyword evidence="2" id="KW-1185">Reference proteome</keyword>
<dbReference type="WBParaSite" id="TTAC_0000414701-mRNA-1">
    <property type="protein sequence ID" value="TTAC_0000414701-mRNA-1"/>
    <property type="gene ID" value="TTAC_0000414701"/>
</dbReference>
<reference evidence="3" key="1">
    <citation type="submission" date="2017-02" db="UniProtKB">
        <authorList>
            <consortium name="WormBaseParasite"/>
        </authorList>
    </citation>
    <scope>IDENTIFICATION</scope>
</reference>
<sequence length="203" mass="22553">MISRRLVDVISHYRSASSSNDLKIDSVLEDYLKSLFEAEDEDEFNSEEVLNLLKEHVPESNAIPRKAFIEWILETRTLLMGASGDKAEMPLKGGINALPDTSGERVNSLTVSSDSDHLAQLFSPVVIFRQLANIGHNIFSFQICEVREVASRARKTKNAADNDGRPGLTSGERLATMERYGFSSFSKPKSLLHPPEVTGTAYH</sequence>
<dbReference type="STRING" id="6205.A0A0R3WTQ7"/>
<name>A0A0R3WTQ7_HYDTA</name>
<proteinExistence type="predicted"/>
<dbReference type="AlphaFoldDB" id="A0A0R3WTQ7"/>
<dbReference type="Proteomes" id="UP000274429">
    <property type="component" value="Unassembled WGS sequence"/>
</dbReference>
<evidence type="ECO:0000313" key="2">
    <source>
        <dbReference type="Proteomes" id="UP000274429"/>
    </source>
</evidence>
<reference evidence="1 2" key="2">
    <citation type="submission" date="2018-11" db="EMBL/GenBank/DDBJ databases">
        <authorList>
            <consortium name="Pathogen Informatics"/>
        </authorList>
    </citation>
    <scope>NUCLEOTIDE SEQUENCE [LARGE SCALE GENOMIC DNA]</scope>
</reference>
<gene>
    <name evidence="1" type="ORF">TTAC_LOCUS4132</name>
</gene>
<organism evidence="3">
    <name type="scientific">Hydatigena taeniaeformis</name>
    <name type="common">Feline tapeworm</name>
    <name type="synonym">Taenia taeniaeformis</name>
    <dbReference type="NCBI Taxonomy" id="6205"/>
    <lineage>
        <taxon>Eukaryota</taxon>
        <taxon>Metazoa</taxon>
        <taxon>Spiralia</taxon>
        <taxon>Lophotrochozoa</taxon>
        <taxon>Platyhelminthes</taxon>
        <taxon>Cestoda</taxon>
        <taxon>Eucestoda</taxon>
        <taxon>Cyclophyllidea</taxon>
        <taxon>Taeniidae</taxon>
        <taxon>Hydatigera</taxon>
    </lineage>
</organism>
<dbReference type="EMBL" id="UYWX01003733">
    <property type="protein sequence ID" value="VDM24250.1"/>
    <property type="molecule type" value="Genomic_DNA"/>
</dbReference>